<gene>
    <name evidence="2" type="ORF">ABT57_17965</name>
</gene>
<dbReference type="PATRIC" id="fig|320778.3.peg.3908"/>
<name>A0A0J1H531_9GAMM</name>
<proteinExistence type="predicted"/>
<accession>A0A0J1H531</accession>
<feature type="compositionally biased region" description="Basic residues" evidence="1">
    <location>
        <begin position="7"/>
        <end position="21"/>
    </location>
</feature>
<dbReference type="Proteomes" id="UP000035909">
    <property type="component" value="Unassembled WGS sequence"/>
</dbReference>
<organism evidence="2 3">
    <name type="scientific">Photobacterium ganghwense</name>
    <dbReference type="NCBI Taxonomy" id="320778"/>
    <lineage>
        <taxon>Bacteria</taxon>
        <taxon>Pseudomonadati</taxon>
        <taxon>Pseudomonadota</taxon>
        <taxon>Gammaproteobacteria</taxon>
        <taxon>Vibrionales</taxon>
        <taxon>Vibrionaceae</taxon>
        <taxon>Photobacterium</taxon>
    </lineage>
</organism>
<dbReference type="EMBL" id="LDOU01000019">
    <property type="protein sequence ID" value="KLV06826.1"/>
    <property type="molecule type" value="Genomic_DNA"/>
</dbReference>
<dbReference type="STRING" id="320778.ABT57_17965"/>
<protein>
    <submittedName>
        <fullName evidence="2">Uncharacterized protein</fullName>
    </submittedName>
</protein>
<evidence type="ECO:0000313" key="2">
    <source>
        <dbReference type="EMBL" id="KLV06826.1"/>
    </source>
</evidence>
<dbReference type="AlphaFoldDB" id="A0A0J1H531"/>
<sequence length="90" mass="10369">MPNDILKHRRQSQRGRRHGMVGKKNQNQIQEFRAQSVSRTATMTRTLPKTAAEVLASAVWKCEVINSLILLNQPLKIIMTIINRSRDAFR</sequence>
<reference evidence="2 3" key="1">
    <citation type="submission" date="2015-05" db="EMBL/GenBank/DDBJ databases">
        <title>Photobacterium galathea sp. nov.</title>
        <authorList>
            <person name="Machado H."/>
            <person name="Gram L."/>
        </authorList>
    </citation>
    <scope>NUCLEOTIDE SEQUENCE [LARGE SCALE GENOMIC DNA]</scope>
    <source>
        <strain evidence="2 3">DSM 22954</strain>
    </source>
</reference>
<evidence type="ECO:0000256" key="1">
    <source>
        <dbReference type="SAM" id="MobiDB-lite"/>
    </source>
</evidence>
<feature type="region of interest" description="Disordered" evidence="1">
    <location>
        <begin position="1"/>
        <end position="25"/>
    </location>
</feature>
<comment type="caution">
    <text evidence="2">The sequence shown here is derived from an EMBL/GenBank/DDBJ whole genome shotgun (WGS) entry which is preliminary data.</text>
</comment>
<evidence type="ECO:0000313" key="3">
    <source>
        <dbReference type="Proteomes" id="UP000035909"/>
    </source>
</evidence>
<keyword evidence="3" id="KW-1185">Reference proteome</keyword>